<evidence type="ECO:0000313" key="2">
    <source>
        <dbReference type="EMBL" id="TGY56187.1"/>
    </source>
</evidence>
<accession>A0A4S2EK85</accession>
<comment type="caution">
    <text evidence="2">The sequence shown here is derived from an EMBL/GenBank/DDBJ whole genome shotgun (WGS) entry which is preliminary data.</text>
</comment>
<dbReference type="Proteomes" id="UP000310032">
    <property type="component" value="Unassembled WGS sequence"/>
</dbReference>
<dbReference type="EMBL" id="SRYM01000038">
    <property type="protein sequence ID" value="TGY56187.1"/>
    <property type="molecule type" value="Genomic_DNA"/>
</dbReference>
<protein>
    <submittedName>
        <fullName evidence="2">Polysaccharide pyruvyl transferase family protein</fullName>
    </submittedName>
</protein>
<feature type="domain" description="Polysaccharide pyruvyl transferase" evidence="1">
    <location>
        <begin position="13"/>
        <end position="222"/>
    </location>
</feature>
<name>A0A4S2EK85_PARDI</name>
<evidence type="ECO:0000259" key="1">
    <source>
        <dbReference type="Pfam" id="PF04230"/>
    </source>
</evidence>
<evidence type="ECO:0000313" key="3">
    <source>
        <dbReference type="Proteomes" id="UP000310032"/>
    </source>
</evidence>
<dbReference type="InterPro" id="IPR007345">
    <property type="entry name" value="Polysacch_pyruvyl_Trfase"/>
</dbReference>
<gene>
    <name evidence="2" type="ORF">E5342_12705</name>
</gene>
<proteinExistence type="predicted"/>
<keyword evidence="2" id="KW-0808">Transferase</keyword>
<dbReference type="RefSeq" id="WP_135959502.1">
    <property type="nucleotide sequence ID" value="NZ_SRYM01000038.1"/>
</dbReference>
<sequence length="230" mass="26960">MRIGILTQPLRDNYGGVLQNWALQRILKDMGHEPITIDIQPHPEIWRFVFSTIKSSVLFFIPSRKRSFWKWSYHPNPLFSDFVKKQITKTHICKHYSMDLVKEYALEALVVGSDQTWRAKYNRGRLFDMFLRFARDFTGKKIAYAASFGVDNWEYSKKQTAICTSLLQQFNAISVRETSGVTLCKEYLRLNAIAVLDPTLLIEREVYENLCVNIPLNKEKFLVAYVLDHR</sequence>
<dbReference type="AlphaFoldDB" id="A0A4S2EK85"/>
<organism evidence="2 3">
    <name type="scientific">Parabacteroides distasonis</name>
    <dbReference type="NCBI Taxonomy" id="823"/>
    <lineage>
        <taxon>Bacteria</taxon>
        <taxon>Pseudomonadati</taxon>
        <taxon>Bacteroidota</taxon>
        <taxon>Bacteroidia</taxon>
        <taxon>Bacteroidales</taxon>
        <taxon>Tannerellaceae</taxon>
        <taxon>Parabacteroides</taxon>
    </lineage>
</organism>
<dbReference type="GO" id="GO:0016740">
    <property type="term" value="F:transferase activity"/>
    <property type="evidence" value="ECO:0007669"/>
    <property type="project" value="UniProtKB-KW"/>
</dbReference>
<dbReference type="Pfam" id="PF04230">
    <property type="entry name" value="PS_pyruv_trans"/>
    <property type="match status" value="1"/>
</dbReference>
<reference evidence="2 3" key="1">
    <citation type="submission" date="2019-04" db="EMBL/GenBank/DDBJ databases">
        <title>Microbes associate with the intestines of laboratory mice.</title>
        <authorList>
            <person name="Navarre W."/>
            <person name="Wong E."/>
            <person name="Huang K."/>
            <person name="Tropini C."/>
            <person name="Ng K."/>
            <person name="Yu B."/>
        </authorList>
    </citation>
    <scope>NUCLEOTIDE SEQUENCE [LARGE SCALE GENOMIC DNA]</scope>
    <source>
        <strain evidence="2 3">NM39_I3</strain>
    </source>
</reference>